<dbReference type="InterPro" id="IPR050171">
    <property type="entry name" value="MFS_Transporters"/>
</dbReference>
<dbReference type="InterPro" id="IPR036259">
    <property type="entry name" value="MFS_trans_sf"/>
</dbReference>
<protein>
    <submittedName>
        <fullName evidence="9">MFS transporter</fullName>
    </submittedName>
</protein>
<dbReference type="InterPro" id="IPR011701">
    <property type="entry name" value="MFS"/>
</dbReference>
<dbReference type="PANTHER" id="PTHR23517">
    <property type="entry name" value="RESISTANCE PROTEIN MDTM, PUTATIVE-RELATED-RELATED"/>
    <property type="match status" value="1"/>
</dbReference>
<keyword evidence="2" id="KW-0813">Transport</keyword>
<evidence type="ECO:0000256" key="5">
    <source>
        <dbReference type="ARBA" id="ARBA00022989"/>
    </source>
</evidence>
<dbReference type="Pfam" id="PF07690">
    <property type="entry name" value="MFS_1"/>
    <property type="match status" value="1"/>
</dbReference>
<sequence>MTVLSPVRASTELRGSTRHGVAFWLIAAVYLVSQAFSTVPTPLYPIYQREDGFSAFTVTIVFAVYAVGVVASLLLAGHVSDWAGRRRILVPALATQALAGVLFLAWPALPGLVIARFLTGLGIGMITATATAYLLELHTAHRPAAGRARFDAVSAAANLGGLATGPLIAGALAQFAPAPLRTPYVVMLVLLALAIVAVVAVPETVIAPEVRPAYRPQRIRITRGSRTAYLVAAAAAFTSFAVFGLFTSLAPGFLAGSLHHGSRLLAGAVTFLVFATGAAMQAAPGKRRLTSGLIATAAGLVVLAAGVQATALWPFLAGGALAGAGAGILFKAAIGTVVGMAAPHERGETLAGLFLFGYLGLILPVIGVGVATQFVGATTAMLWFAGVMLALLAGVAILHRAGRAR</sequence>
<evidence type="ECO:0000256" key="2">
    <source>
        <dbReference type="ARBA" id="ARBA00022448"/>
    </source>
</evidence>
<feature type="transmembrane region" description="Helical" evidence="7">
    <location>
        <begin position="319"/>
        <end position="341"/>
    </location>
</feature>
<feature type="transmembrane region" description="Helical" evidence="7">
    <location>
        <begin position="88"/>
        <end position="108"/>
    </location>
</feature>
<reference evidence="9 10" key="1">
    <citation type="submission" date="2024-10" db="EMBL/GenBank/DDBJ databases">
        <title>The Natural Products Discovery Center: Release of the First 8490 Sequenced Strains for Exploring Actinobacteria Biosynthetic Diversity.</title>
        <authorList>
            <person name="Kalkreuter E."/>
            <person name="Kautsar S.A."/>
            <person name="Yang D."/>
            <person name="Bader C.D."/>
            <person name="Teijaro C.N."/>
            <person name="Fluegel L."/>
            <person name="Davis C.M."/>
            <person name="Simpson J.R."/>
            <person name="Lauterbach L."/>
            <person name="Steele A.D."/>
            <person name="Gui C."/>
            <person name="Meng S."/>
            <person name="Li G."/>
            <person name="Viehrig K."/>
            <person name="Ye F."/>
            <person name="Su P."/>
            <person name="Kiefer A.F."/>
            <person name="Nichols A."/>
            <person name="Cepeda A.J."/>
            <person name="Yan W."/>
            <person name="Fan B."/>
            <person name="Jiang Y."/>
            <person name="Adhikari A."/>
            <person name="Zheng C.-J."/>
            <person name="Schuster L."/>
            <person name="Cowan T.M."/>
            <person name="Smanski M.J."/>
            <person name="Chevrette M.G."/>
            <person name="De Carvalho L.P.S."/>
            <person name="Shen B."/>
        </authorList>
    </citation>
    <scope>NUCLEOTIDE SEQUENCE [LARGE SCALE GENOMIC DNA]</scope>
    <source>
        <strain evidence="9 10">NPDC000087</strain>
    </source>
</reference>
<feature type="transmembrane region" description="Helical" evidence="7">
    <location>
        <begin position="156"/>
        <end position="178"/>
    </location>
</feature>
<gene>
    <name evidence="9" type="ORF">ACFY35_24645</name>
</gene>
<dbReference type="SUPFAM" id="SSF103473">
    <property type="entry name" value="MFS general substrate transporter"/>
    <property type="match status" value="1"/>
</dbReference>
<evidence type="ECO:0000256" key="3">
    <source>
        <dbReference type="ARBA" id="ARBA00022475"/>
    </source>
</evidence>
<evidence type="ECO:0000259" key="8">
    <source>
        <dbReference type="PROSITE" id="PS50850"/>
    </source>
</evidence>
<keyword evidence="4 7" id="KW-0812">Transmembrane</keyword>
<feature type="transmembrane region" description="Helical" evidence="7">
    <location>
        <begin position="228"/>
        <end position="250"/>
    </location>
</feature>
<comment type="subcellular location">
    <subcellularLocation>
        <location evidence="1">Cell membrane</location>
        <topology evidence="1">Multi-pass membrane protein</topology>
    </subcellularLocation>
</comment>
<feature type="domain" description="Major facilitator superfamily (MFS) profile" evidence="8">
    <location>
        <begin position="21"/>
        <end position="405"/>
    </location>
</feature>
<feature type="transmembrane region" description="Helical" evidence="7">
    <location>
        <begin position="114"/>
        <end position="135"/>
    </location>
</feature>
<feature type="transmembrane region" description="Helical" evidence="7">
    <location>
        <begin position="380"/>
        <end position="398"/>
    </location>
</feature>
<dbReference type="InterPro" id="IPR020846">
    <property type="entry name" value="MFS_dom"/>
</dbReference>
<dbReference type="Gene3D" id="1.20.1250.20">
    <property type="entry name" value="MFS general substrate transporter like domains"/>
    <property type="match status" value="1"/>
</dbReference>
<dbReference type="PANTHER" id="PTHR23517:SF13">
    <property type="entry name" value="MAJOR FACILITATOR SUPERFAMILY MFS_1"/>
    <property type="match status" value="1"/>
</dbReference>
<dbReference type="RefSeq" id="WP_020516609.1">
    <property type="nucleotide sequence ID" value="NZ_JBIAZU010000004.1"/>
</dbReference>
<feature type="transmembrane region" description="Helical" evidence="7">
    <location>
        <begin position="53"/>
        <end position="76"/>
    </location>
</feature>
<feature type="transmembrane region" description="Helical" evidence="7">
    <location>
        <begin position="353"/>
        <end position="374"/>
    </location>
</feature>
<feature type="transmembrane region" description="Helical" evidence="7">
    <location>
        <begin position="21"/>
        <end position="47"/>
    </location>
</feature>
<keyword evidence="6 7" id="KW-0472">Membrane</keyword>
<keyword evidence="10" id="KW-1185">Reference proteome</keyword>
<dbReference type="EMBL" id="JBIAZU010000004">
    <property type="protein sequence ID" value="MFF5292646.1"/>
    <property type="molecule type" value="Genomic_DNA"/>
</dbReference>
<proteinExistence type="predicted"/>
<feature type="transmembrane region" description="Helical" evidence="7">
    <location>
        <begin position="262"/>
        <end position="280"/>
    </location>
</feature>
<feature type="transmembrane region" description="Helical" evidence="7">
    <location>
        <begin position="184"/>
        <end position="207"/>
    </location>
</feature>
<keyword evidence="5 7" id="KW-1133">Transmembrane helix</keyword>
<evidence type="ECO:0000256" key="7">
    <source>
        <dbReference type="SAM" id="Phobius"/>
    </source>
</evidence>
<feature type="transmembrane region" description="Helical" evidence="7">
    <location>
        <begin position="292"/>
        <end position="313"/>
    </location>
</feature>
<name>A0ABW6WH96_9ACTN</name>
<accession>A0ABW6WH96</accession>
<dbReference type="PROSITE" id="PS50850">
    <property type="entry name" value="MFS"/>
    <property type="match status" value="1"/>
</dbReference>
<keyword evidence="3" id="KW-1003">Cell membrane</keyword>
<comment type="caution">
    <text evidence="9">The sequence shown here is derived from an EMBL/GenBank/DDBJ whole genome shotgun (WGS) entry which is preliminary data.</text>
</comment>
<organism evidence="9 10">
    <name type="scientific">Paractinoplanes globisporus</name>
    <dbReference type="NCBI Taxonomy" id="113565"/>
    <lineage>
        <taxon>Bacteria</taxon>
        <taxon>Bacillati</taxon>
        <taxon>Actinomycetota</taxon>
        <taxon>Actinomycetes</taxon>
        <taxon>Micromonosporales</taxon>
        <taxon>Micromonosporaceae</taxon>
        <taxon>Paractinoplanes</taxon>
    </lineage>
</organism>
<evidence type="ECO:0000256" key="1">
    <source>
        <dbReference type="ARBA" id="ARBA00004651"/>
    </source>
</evidence>
<evidence type="ECO:0000256" key="4">
    <source>
        <dbReference type="ARBA" id="ARBA00022692"/>
    </source>
</evidence>
<evidence type="ECO:0000313" key="10">
    <source>
        <dbReference type="Proteomes" id="UP001602245"/>
    </source>
</evidence>
<dbReference type="Proteomes" id="UP001602245">
    <property type="component" value="Unassembled WGS sequence"/>
</dbReference>
<evidence type="ECO:0000256" key="6">
    <source>
        <dbReference type="ARBA" id="ARBA00023136"/>
    </source>
</evidence>
<evidence type="ECO:0000313" key="9">
    <source>
        <dbReference type="EMBL" id="MFF5292646.1"/>
    </source>
</evidence>